<dbReference type="Proteomes" id="UP000295680">
    <property type="component" value="Unassembled WGS sequence"/>
</dbReference>
<feature type="transmembrane region" description="Helical" evidence="1">
    <location>
        <begin position="20"/>
        <end position="53"/>
    </location>
</feature>
<organism evidence="2 3">
    <name type="scientific">Actinocrispum wychmicini</name>
    <dbReference type="NCBI Taxonomy" id="1213861"/>
    <lineage>
        <taxon>Bacteria</taxon>
        <taxon>Bacillati</taxon>
        <taxon>Actinomycetota</taxon>
        <taxon>Actinomycetes</taxon>
        <taxon>Pseudonocardiales</taxon>
        <taxon>Pseudonocardiaceae</taxon>
        <taxon>Actinocrispum</taxon>
    </lineage>
</organism>
<dbReference type="RefSeq" id="WP_132110017.1">
    <property type="nucleotide sequence ID" value="NZ_SLWS01000001.1"/>
</dbReference>
<dbReference type="AlphaFoldDB" id="A0A4R2JYD5"/>
<name>A0A4R2JYD5_9PSEU</name>
<protein>
    <submittedName>
        <fullName evidence="2">Uncharacterized protein</fullName>
    </submittedName>
</protein>
<accession>A0A4R2JYD5</accession>
<dbReference type="EMBL" id="SLWS01000001">
    <property type="protein sequence ID" value="TCO64327.1"/>
    <property type="molecule type" value="Genomic_DNA"/>
</dbReference>
<gene>
    <name evidence="2" type="ORF">EV192_10194</name>
</gene>
<reference evidence="2 3" key="1">
    <citation type="submission" date="2019-03" db="EMBL/GenBank/DDBJ databases">
        <title>Genomic Encyclopedia of Type Strains, Phase IV (KMG-IV): sequencing the most valuable type-strain genomes for metagenomic binning, comparative biology and taxonomic classification.</title>
        <authorList>
            <person name="Goeker M."/>
        </authorList>
    </citation>
    <scope>NUCLEOTIDE SEQUENCE [LARGE SCALE GENOMIC DNA]</scope>
    <source>
        <strain evidence="2 3">DSM 45934</strain>
    </source>
</reference>
<keyword evidence="1" id="KW-0472">Membrane</keyword>
<sequence length="78" mass="8374">MSSLSALRPVFRPSVARVGVVGSFAVFLVILGFLVPFWILLGISSVFVIVVGAVRSVRRAARTVDQILAEELSGRSTE</sequence>
<keyword evidence="1" id="KW-1133">Transmembrane helix</keyword>
<proteinExistence type="predicted"/>
<comment type="caution">
    <text evidence="2">The sequence shown here is derived from an EMBL/GenBank/DDBJ whole genome shotgun (WGS) entry which is preliminary data.</text>
</comment>
<evidence type="ECO:0000256" key="1">
    <source>
        <dbReference type="SAM" id="Phobius"/>
    </source>
</evidence>
<keyword evidence="3" id="KW-1185">Reference proteome</keyword>
<evidence type="ECO:0000313" key="2">
    <source>
        <dbReference type="EMBL" id="TCO64327.1"/>
    </source>
</evidence>
<keyword evidence="1" id="KW-0812">Transmembrane</keyword>
<evidence type="ECO:0000313" key="3">
    <source>
        <dbReference type="Proteomes" id="UP000295680"/>
    </source>
</evidence>